<gene>
    <name evidence="1" type="ORF">OQ497_12100</name>
</gene>
<dbReference type="RefSeq" id="WP_173560423.1">
    <property type="nucleotide sequence ID" value="NZ_JAPIUZ010000009.1"/>
</dbReference>
<sequence length="240" mass="27311">MNTYLENLNPIKNRKNAVIAVVGADGSGKSTIGTYLLHKMQAETPTRLCHLGKQTGNWGRFIAKIPFFGQKADKKILIKSSTARSEKGATAFTAIIIFVLSMRRVFRFLKMRFWHSRGYTILTDRYPQTSVPGPMDGPGLVCRSPSGNFVKYLTWLEQKIYERMTSFRPDIVIRLNVDLKTAAARKPDHRYESLSRKIADVPFLNFNGAPIVDLNSTDPLELIEENSWLIVQKILNLYEK</sequence>
<keyword evidence="1" id="KW-0378">Hydrolase</keyword>
<proteinExistence type="predicted"/>
<comment type="caution">
    <text evidence="1">The sequence shown here is derived from an EMBL/GenBank/DDBJ whole genome shotgun (WGS) entry which is preliminary data.</text>
</comment>
<evidence type="ECO:0000313" key="2">
    <source>
        <dbReference type="Proteomes" id="UP001301152"/>
    </source>
</evidence>
<dbReference type="Proteomes" id="UP001301152">
    <property type="component" value="Unassembled WGS sequence"/>
</dbReference>
<dbReference type="InterPro" id="IPR027417">
    <property type="entry name" value="P-loop_NTPase"/>
</dbReference>
<keyword evidence="2" id="KW-1185">Reference proteome</keyword>
<name>A0ABT3QHC9_9PROT</name>
<accession>A0ABT3QHC9</accession>
<dbReference type="EMBL" id="JAPIUZ010000009">
    <property type="protein sequence ID" value="MCX2564688.1"/>
    <property type="molecule type" value="Genomic_DNA"/>
</dbReference>
<dbReference type="Gene3D" id="3.40.50.300">
    <property type="entry name" value="P-loop containing nucleotide triphosphate hydrolases"/>
    <property type="match status" value="1"/>
</dbReference>
<reference evidence="1 2" key="1">
    <citation type="submission" date="2022-11" db="EMBL/GenBank/DDBJ databases">
        <title>Genome sequencing of Acetobacter type strain.</title>
        <authorList>
            <person name="Heo J."/>
            <person name="Lee D."/>
            <person name="Han B.-H."/>
            <person name="Hong S.-B."/>
            <person name="Kwon S.-W."/>
        </authorList>
    </citation>
    <scope>NUCLEOTIDE SEQUENCE [LARGE SCALE GENOMIC DNA]</scope>
    <source>
        <strain evidence="1 2">KACC 21253</strain>
    </source>
</reference>
<organism evidence="1 2">
    <name type="scientific">Acetobacter thailandicus</name>
    <dbReference type="NCBI Taxonomy" id="1502842"/>
    <lineage>
        <taxon>Bacteria</taxon>
        <taxon>Pseudomonadati</taxon>
        <taxon>Pseudomonadota</taxon>
        <taxon>Alphaproteobacteria</taxon>
        <taxon>Acetobacterales</taxon>
        <taxon>Acetobacteraceae</taxon>
        <taxon>Acetobacter</taxon>
    </lineage>
</organism>
<protein>
    <submittedName>
        <fullName evidence="1">Nucleoside triphosphate hydrolase</fullName>
    </submittedName>
</protein>
<evidence type="ECO:0000313" key="1">
    <source>
        <dbReference type="EMBL" id="MCX2564688.1"/>
    </source>
</evidence>
<dbReference type="GO" id="GO:0016787">
    <property type="term" value="F:hydrolase activity"/>
    <property type="evidence" value="ECO:0007669"/>
    <property type="project" value="UniProtKB-KW"/>
</dbReference>
<dbReference type="SUPFAM" id="SSF52540">
    <property type="entry name" value="P-loop containing nucleoside triphosphate hydrolases"/>
    <property type="match status" value="1"/>
</dbReference>